<proteinExistence type="predicted"/>
<geneLocation type="mitochondrion" evidence="2"/>
<feature type="signal peptide" evidence="1">
    <location>
        <begin position="1"/>
        <end position="29"/>
    </location>
</feature>
<dbReference type="AlphaFoldDB" id="A0A101M5I1"/>
<evidence type="ECO:0000256" key="1">
    <source>
        <dbReference type="SAM" id="SignalP"/>
    </source>
</evidence>
<reference evidence="2" key="1">
    <citation type="journal article" date="2015" name="Genome Biol. Evol.">
        <title>Organellar Genomes of White Spruce (Picea glauca): Assembly and Annotation.</title>
        <authorList>
            <person name="Jackman S.D."/>
            <person name="Warren R.L."/>
            <person name="Gibb E.A."/>
            <person name="Vandervalk B.P."/>
            <person name="Mohamadi H."/>
            <person name="Chu J."/>
            <person name="Raymond A."/>
            <person name="Pleasance S."/>
            <person name="Coope R."/>
            <person name="Wildung M.R."/>
            <person name="Ritland C.E."/>
            <person name="Bousquet J."/>
            <person name="Jones S.J."/>
            <person name="Bohlmann J."/>
            <person name="Birol I."/>
        </authorList>
    </citation>
    <scope>NUCLEOTIDE SEQUENCE [LARGE SCALE GENOMIC DNA]</scope>
    <source>
        <tissue evidence="2">Flushing bud</tissue>
    </source>
</reference>
<keyword evidence="2" id="KW-0496">Mitochondrion</keyword>
<feature type="chain" id="PRO_5007100287" evidence="1">
    <location>
        <begin position="30"/>
        <end position="49"/>
    </location>
</feature>
<comment type="caution">
    <text evidence="2">The sequence shown here is derived from an EMBL/GenBank/DDBJ whole genome shotgun (WGS) entry which is preliminary data.</text>
</comment>
<name>A0A101M5I1_PICGL</name>
<accession>A0A101M5I1</accession>
<sequence length="49" mass="5716">MLEVHPGFALHLAQWKRLLLPLLLRLVMLFRLDQQIPGKPAFKRTLAPQ</sequence>
<evidence type="ECO:0000313" key="2">
    <source>
        <dbReference type="EMBL" id="KUM51370.1"/>
    </source>
</evidence>
<gene>
    <name evidence="2" type="ORF">ABT39_MTgene1217</name>
</gene>
<protein>
    <submittedName>
        <fullName evidence="2">Uncharacterized protein</fullName>
    </submittedName>
</protein>
<organism evidence="2">
    <name type="scientific">Picea glauca</name>
    <name type="common">White spruce</name>
    <name type="synonym">Pinus glauca</name>
    <dbReference type="NCBI Taxonomy" id="3330"/>
    <lineage>
        <taxon>Eukaryota</taxon>
        <taxon>Viridiplantae</taxon>
        <taxon>Streptophyta</taxon>
        <taxon>Embryophyta</taxon>
        <taxon>Tracheophyta</taxon>
        <taxon>Spermatophyta</taxon>
        <taxon>Pinopsida</taxon>
        <taxon>Pinidae</taxon>
        <taxon>Conifers I</taxon>
        <taxon>Pinales</taxon>
        <taxon>Pinaceae</taxon>
        <taxon>Picea</taxon>
    </lineage>
</organism>
<keyword evidence="1" id="KW-0732">Signal</keyword>
<dbReference type="EMBL" id="LKAM01000001">
    <property type="protein sequence ID" value="KUM51370.1"/>
    <property type="molecule type" value="Genomic_DNA"/>
</dbReference>